<dbReference type="SMART" id="SM00594">
    <property type="entry name" value="UAS"/>
    <property type="match status" value="1"/>
</dbReference>
<feature type="compositionally biased region" description="Acidic residues" evidence="1">
    <location>
        <begin position="68"/>
        <end position="81"/>
    </location>
</feature>
<feature type="compositionally biased region" description="Basic and acidic residues" evidence="1">
    <location>
        <begin position="365"/>
        <end position="375"/>
    </location>
</feature>
<dbReference type="Gene3D" id="1.10.8.10">
    <property type="entry name" value="DNA helicase RuvA subunit, C-terminal domain"/>
    <property type="match status" value="1"/>
</dbReference>
<dbReference type="InterPro" id="IPR036249">
    <property type="entry name" value="Thioredoxin-like_sf"/>
</dbReference>
<dbReference type="Pfam" id="PF14555">
    <property type="entry name" value="UBA_4"/>
    <property type="match status" value="1"/>
</dbReference>
<dbReference type="PANTHER" id="PTHR23322">
    <property type="entry name" value="FAS-ASSOCIATED PROTEIN"/>
    <property type="match status" value="1"/>
</dbReference>
<feature type="compositionally biased region" description="Polar residues" evidence="1">
    <location>
        <begin position="391"/>
        <end position="403"/>
    </location>
</feature>
<name>A0AAN6DXM4_9EURO</name>
<dbReference type="Pfam" id="PF00789">
    <property type="entry name" value="UBX"/>
    <property type="match status" value="1"/>
</dbReference>
<dbReference type="InterPro" id="IPR003903">
    <property type="entry name" value="UIM_dom"/>
</dbReference>
<feature type="compositionally biased region" description="Low complexity" evidence="1">
    <location>
        <begin position="435"/>
        <end position="445"/>
    </location>
</feature>
<dbReference type="SUPFAM" id="SSF54236">
    <property type="entry name" value="Ubiquitin-like"/>
    <property type="match status" value="1"/>
</dbReference>
<dbReference type="Proteomes" id="UP001203852">
    <property type="component" value="Unassembled WGS sequence"/>
</dbReference>
<reference evidence="3" key="1">
    <citation type="journal article" date="2022" name="bioRxiv">
        <title>Deciphering the potential niche of two novel black yeast fungi from a biological soil crust based on their genomes, phenotypes, and melanin regulation.</title>
        <authorList>
            <consortium name="DOE Joint Genome Institute"/>
            <person name="Carr E.C."/>
            <person name="Barton Q."/>
            <person name="Grambo S."/>
            <person name="Sullivan M."/>
            <person name="Renfro C.M."/>
            <person name="Kuo A."/>
            <person name="Pangilinan J."/>
            <person name="Lipzen A."/>
            <person name="Keymanesh K."/>
            <person name="Savage E."/>
            <person name="Barry K."/>
            <person name="Grigoriev I.V."/>
            <person name="Riekhof W.R."/>
            <person name="Harris S.S."/>
        </authorList>
    </citation>
    <scope>NUCLEOTIDE SEQUENCE</scope>
    <source>
        <strain evidence="3">JF 03-4F</strain>
    </source>
</reference>
<dbReference type="InterPro" id="IPR029071">
    <property type="entry name" value="Ubiquitin-like_domsf"/>
</dbReference>
<feature type="compositionally biased region" description="Basic and acidic residues" evidence="1">
    <location>
        <begin position="410"/>
        <end position="420"/>
    </location>
</feature>
<dbReference type="GO" id="GO:0043161">
    <property type="term" value="P:proteasome-mediated ubiquitin-dependent protein catabolic process"/>
    <property type="evidence" value="ECO:0007669"/>
    <property type="project" value="TreeGrafter"/>
</dbReference>
<organism evidence="3 4">
    <name type="scientific">Exophiala viscosa</name>
    <dbReference type="NCBI Taxonomy" id="2486360"/>
    <lineage>
        <taxon>Eukaryota</taxon>
        <taxon>Fungi</taxon>
        <taxon>Dikarya</taxon>
        <taxon>Ascomycota</taxon>
        <taxon>Pezizomycotina</taxon>
        <taxon>Eurotiomycetes</taxon>
        <taxon>Chaetothyriomycetidae</taxon>
        <taxon>Chaetothyriales</taxon>
        <taxon>Herpotrichiellaceae</taxon>
        <taxon>Exophiala</taxon>
    </lineage>
</organism>
<evidence type="ECO:0000313" key="3">
    <source>
        <dbReference type="EMBL" id="KAI1614535.1"/>
    </source>
</evidence>
<keyword evidence="4" id="KW-1185">Reference proteome</keyword>
<dbReference type="Gene3D" id="3.40.30.10">
    <property type="entry name" value="Glutaredoxin"/>
    <property type="match status" value="1"/>
</dbReference>
<dbReference type="GO" id="GO:0043130">
    <property type="term" value="F:ubiquitin binding"/>
    <property type="evidence" value="ECO:0007669"/>
    <property type="project" value="TreeGrafter"/>
</dbReference>
<dbReference type="CDD" id="cd02958">
    <property type="entry name" value="UAS"/>
    <property type="match status" value="1"/>
</dbReference>
<comment type="caution">
    <text evidence="3">The sequence shown here is derived from an EMBL/GenBank/DDBJ whole genome shotgun (WGS) entry which is preliminary data.</text>
</comment>
<dbReference type="InterPro" id="IPR006577">
    <property type="entry name" value="UAS"/>
</dbReference>
<dbReference type="SUPFAM" id="SSF52833">
    <property type="entry name" value="Thioredoxin-like"/>
    <property type="match status" value="1"/>
</dbReference>
<sequence>MDEAIATVVMVTGTTTELATQYVQLADGDPNQAVQLFFENGGADLTGSSSQPPPPSTSHPAGGAENPIDIDAEENISDDNDPAVTGFNKRPRNDAPSQPMAAAGYEDDEAMARRLQEEMYGEGGLDEGVVRAPIARQAETLVGPGADALPGLGVGDDDHDAAIQERMLAFQRRRNQPRPGIFNQHEPSSIWDRDMMNEDPARNYLAEATGGASEASSRSTRLARLFQPPWELMFKGEWDDARDEGKEHKKWILVDIQDPSIFDCQALNRDLWKNEGIVDTLKENFLFIQYNKDDPRATQYIQYYFQDHSSPDAYPHVAIVDPRTGEQIKLWSRKVPSAPEFLMQIHEFLDRYSLENNARNPVAKRKSETKKEKPVDQLSEEEMLERALQASLATQTQEQQQSPPAEDPDDLTRSVGDLRHAAGPSIDDVMDVDADANGGAASAEATPFSQIPSDHPHVEPSAGPGVTRVQIRHPGGRVVRRFAEGDPVQRIYEYLKAEPLEGRDGADFELVSMGKNLVDSRQESIEAAGLKNGTVMVEFVE</sequence>
<dbReference type="PROSITE" id="PS50033">
    <property type="entry name" value="UBX"/>
    <property type="match status" value="1"/>
</dbReference>
<dbReference type="CDD" id="cd01767">
    <property type="entry name" value="UBX"/>
    <property type="match status" value="1"/>
</dbReference>
<dbReference type="PROSITE" id="PS50330">
    <property type="entry name" value="UIM"/>
    <property type="match status" value="1"/>
</dbReference>
<evidence type="ECO:0000259" key="2">
    <source>
        <dbReference type="PROSITE" id="PS50033"/>
    </source>
</evidence>
<dbReference type="InterPro" id="IPR001012">
    <property type="entry name" value="UBX_dom"/>
</dbReference>
<dbReference type="Gene3D" id="3.10.20.90">
    <property type="entry name" value="Phosphatidylinositol 3-kinase Catalytic Subunit, Chain A, domain 1"/>
    <property type="match status" value="1"/>
</dbReference>
<evidence type="ECO:0000313" key="4">
    <source>
        <dbReference type="Proteomes" id="UP001203852"/>
    </source>
</evidence>
<dbReference type="Pfam" id="PF13899">
    <property type="entry name" value="Thioredoxin_7"/>
    <property type="match status" value="1"/>
</dbReference>
<feature type="region of interest" description="Disordered" evidence="1">
    <location>
        <begin position="360"/>
        <end position="468"/>
    </location>
</feature>
<evidence type="ECO:0000256" key="1">
    <source>
        <dbReference type="SAM" id="MobiDB-lite"/>
    </source>
</evidence>
<gene>
    <name evidence="3" type="ORF">EDD36DRAFT_231000</name>
</gene>
<dbReference type="EMBL" id="MU404353">
    <property type="protein sequence ID" value="KAI1614535.1"/>
    <property type="molecule type" value="Genomic_DNA"/>
</dbReference>
<dbReference type="InterPro" id="IPR050730">
    <property type="entry name" value="UBX_domain-protein"/>
</dbReference>
<dbReference type="AlphaFoldDB" id="A0AAN6DXM4"/>
<feature type="region of interest" description="Disordered" evidence="1">
    <location>
        <begin position="42"/>
        <end position="103"/>
    </location>
</feature>
<accession>A0AAN6DXM4</accession>
<protein>
    <recommendedName>
        <fullName evidence="2">UBX domain-containing protein</fullName>
    </recommendedName>
</protein>
<proteinExistence type="predicted"/>
<dbReference type="GO" id="GO:0005634">
    <property type="term" value="C:nucleus"/>
    <property type="evidence" value="ECO:0007669"/>
    <property type="project" value="TreeGrafter"/>
</dbReference>
<feature type="domain" description="UBX" evidence="2">
    <location>
        <begin position="462"/>
        <end position="538"/>
    </location>
</feature>
<dbReference type="PANTHER" id="PTHR23322:SF6">
    <property type="entry name" value="UBX DOMAIN-CONTAINING PROTEIN 7"/>
    <property type="match status" value="1"/>
</dbReference>